<evidence type="ECO:0000256" key="1">
    <source>
        <dbReference type="ARBA" id="ARBA00004141"/>
    </source>
</evidence>
<dbReference type="InterPro" id="IPR017927">
    <property type="entry name" value="FAD-bd_FR_type"/>
</dbReference>
<feature type="transmembrane region" description="Helical" evidence="10">
    <location>
        <begin position="176"/>
        <end position="197"/>
    </location>
</feature>
<dbReference type="Pfam" id="PF08022">
    <property type="entry name" value="FAD_binding_8"/>
    <property type="match status" value="1"/>
</dbReference>
<feature type="transmembrane region" description="Helical" evidence="10">
    <location>
        <begin position="239"/>
        <end position="257"/>
    </location>
</feature>
<evidence type="ECO:0000256" key="2">
    <source>
        <dbReference type="ARBA" id="ARBA00006278"/>
    </source>
</evidence>
<dbReference type="SFLD" id="SFLDG01168">
    <property type="entry name" value="Ferric_reductase_subgroup_(FRE"/>
    <property type="match status" value="1"/>
</dbReference>
<evidence type="ECO:0000256" key="4">
    <source>
        <dbReference type="ARBA" id="ARBA00022692"/>
    </source>
</evidence>
<evidence type="ECO:0000313" key="13">
    <source>
        <dbReference type="Proteomes" id="UP001295740"/>
    </source>
</evidence>
<dbReference type="Proteomes" id="UP001295740">
    <property type="component" value="Unassembled WGS sequence"/>
</dbReference>
<keyword evidence="6 10" id="KW-1133">Transmembrane helix</keyword>
<keyword evidence="7" id="KW-0560">Oxidoreductase</keyword>
<feature type="transmembrane region" description="Helical" evidence="10">
    <location>
        <begin position="137"/>
        <end position="156"/>
    </location>
</feature>
<dbReference type="SUPFAM" id="SSF52343">
    <property type="entry name" value="Ferredoxin reductase-like, C-terminal NADP-linked domain"/>
    <property type="match status" value="1"/>
</dbReference>
<proteinExistence type="inferred from homology"/>
<dbReference type="InterPro" id="IPR039261">
    <property type="entry name" value="FNR_nucleotide-bd"/>
</dbReference>
<dbReference type="CDD" id="cd06186">
    <property type="entry name" value="NOX_Duox_like_FAD_NADP"/>
    <property type="match status" value="1"/>
</dbReference>
<dbReference type="GO" id="GO:0006879">
    <property type="term" value="P:intracellular iron ion homeostasis"/>
    <property type="evidence" value="ECO:0007669"/>
    <property type="project" value="TreeGrafter"/>
</dbReference>
<feature type="transmembrane region" description="Helical" evidence="10">
    <location>
        <begin position="108"/>
        <end position="125"/>
    </location>
</feature>
<keyword evidence="5" id="KW-0249">Electron transport</keyword>
<evidence type="ECO:0000256" key="8">
    <source>
        <dbReference type="ARBA" id="ARBA00023065"/>
    </source>
</evidence>
<feature type="transmembrane region" description="Helical" evidence="10">
    <location>
        <begin position="209"/>
        <end position="232"/>
    </location>
</feature>
<organism evidence="12 13">
    <name type="scientific">Anthostomella pinea</name>
    <dbReference type="NCBI Taxonomy" id="933095"/>
    <lineage>
        <taxon>Eukaryota</taxon>
        <taxon>Fungi</taxon>
        <taxon>Dikarya</taxon>
        <taxon>Ascomycota</taxon>
        <taxon>Pezizomycotina</taxon>
        <taxon>Sordariomycetes</taxon>
        <taxon>Xylariomycetidae</taxon>
        <taxon>Xylariales</taxon>
        <taxon>Xylariaceae</taxon>
        <taxon>Anthostomella</taxon>
    </lineage>
</organism>
<evidence type="ECO:0000256" key="7">
    <source>
        <dbReference type="ARBA" id="ARBA00023002"/>
    </source>
</evidence>
<evidence type="ECO:0000256" key="5">
    <source>
        <dbReference type="ARBA" id="ARBA00022982"/>
    </source>
</evidence>
<sequence>MGWPYHFLDLTEAEKLARRQAIDRYATYAHVSALIPVAVFVVLRLGSRLVRTATSSRGAYAAVSGSPRQKQHRVSLAGSWSRSIRKAVWWLGDDVVVFGQRRGQWGQMIAGIAWTLWLLFLSVAGTGSDYLHLTKRLGFVAISQFPIQYLMALKNLNPLAFAFNSSHEQVNRWHRVLGLIIYLLLTLHAFLYLNFYIQQGILSNKLVQLVPLLGIAAFAGMSVLNITALSFVRQYSYRVFFITHIIVAFALPLIVFFHARSSSFYVAEALVVFIVDLAKRKYDSITAKTSLEAIPGTDLIKIVASVPAQTASRFRETPGSHVYLNVPTTSRPSQNPLATAHLVFEFVFSPFTVASINEEAGELTLVARCHDGPMTRAFANFANASSADTKVPLTLEGPYGCATRFPSLASSEFDRVLLVAGGVGATFILPIYRSILHENPAARVQMVWAVRGAGDATWPMPGKGETSILEDNNVQLFLTGNLLEDGSSNAGPSDASEGVEMDTISKARTDGKSASTHNRNRPNLQKIVDDVFKQGVEDRVAVLVCGPEEMARELRSYVGVWVKKGRQVWWHNESFAW</sequence>
<dbReference type="InterPro" id="IPR013130">
    <property type="entry name" value="Fe3_Rdtase_TM_dom"/>
</dbReference>
<protein>
    <submittedName>
        <fullName evidence="12">Uu.00g139150.m01.CDS01</fullName>
    </submittedName>
</protein>
<dbReference type="Gene3D" id="3.40.50.80">
    <property type="entry name" value="Nucleotide-binding domain of ferredoxin-NADP reductase (FNR) module"/>
    <property type="match status" value="1"/>
</dbReference>
<comment type="subcellular location">
    <subcellularLocation>
        <location evidence="1">Membrane</location>
        <topology evidence="1">Multi-pass membrane protein</topology>
    </subcellularLocation>
</comment>
<keyword evidence="4 10" id="KW-0812">Transmembrane</keyword>
<reference evidence="12" key="1">
    <citation type="submission" date="2023-10" db="EMBL/GenBank/DDBJ databases">
        <authorList>
            <person name="Hackl T."/>
        </authorList>
    </citation>
    <scope>NUCLEOTIDE SEQUENCE</scope>
</reference>
<dbReference type="PROSITE" id="PS51384">
    <property type="entry name" value="FAD_FR"/>
    <property type="match status" value="1"/>
</dbReference>
<dbReference type="GO" id="GO:0006826">
    <property type="term" value="P:iron ion transport"/>
    <property type="evidence" value="ECO:0007669"/>
    <property type="project" value="TreeGrafter"/>
</dbReference>
<dbReference type="Pfam" id="PF08030">
    <property type="entry name" value="NAD_binding_6"/>
    <property type="match status" value="1"/>
</dbReference>
<accession>A0AAI8VQH4</accession>
<comment type="caution">
    <text evidence="12">The sequence shown here is derived from an EMBL/GenBank/DDBJ whole genome shotgun (WGS) entry which is preliminary data.</text>
</comment>
<dbReference type="GO" id="GO:0005886">
    <property type="term" value="C:plasma membrane"/>
    <property type="evidence" value="ECO:0007669"/>
    <property type="project" value="TreeGrafter"/>
</dbReference>
<keyword evidence="3" id="KW-0813">Transport</keyword>
<evidence type="ECO:0000256" key="10">
    <source>
        <dbReference type="SAM" id="Phobius"/>
    </source>
</evidence>
<evidence type="ECO:0000256" key="9">
    <source>
        <dbReference type="ARBA" id="ARBA00023136"/>
    </source>
</evidence>
<dbReference type="InterPro" id="IPR013121">
    <property type="entry name" value="Fe_red_NAD-bd_6"/>
</dbReference>
<dbReference type="AlphaFoldDB" id="A0AAI8VQH4"/>
<dbReference type="SFLD" id="SFLDS00052">
    <property type="entry name" value="Ferric_Reductase_Domain"/>
    <property type="match status" value="1"/>
</dbReference>
<dbReference type="GO" id="GO:0015677">
    <property type="term" value="P:copper ion import"/>
    <property type="evidence" value="ECO:0007669"/>
    <property type="project" value="TreeGrafter"/>
</dbReference>
<dbReference type="GO" id="GO:0000293">
    <property type="term" value="F:ferric-chelate reductase activity"/>
    <property type="evidence" value="ECO:0007669"/>
    <property type="project" value="UniProtKB-ARBA"/>
</dbReference>
<dbReference type="Pfam" id="PF01794">
    <property type="entry name" value="Ferric_reduct"/>
    <property type="match status" value="1"/>
</dbReference>
<dbReference type="PANTHER" id="PTHR32361:SF28">
    <property type="entry name" value="FRP1P"/>
    <property type="match status" value="1"/>
</dbReference>
<evidence type="ECO:0000256" key="3">
    <source>
        <dbReference type="ARBA" id="ARBA00022448"/>
    </source>
</evidence>
<name>A0AAI8VQH4_9PEZI</name>
<dbReference type="InterPro" id="IPR013112">
    <property type="entry name" value="FAD-bd_8"/>
</dbReference>
<evidence type="ECO:0000259" key="11">
    <source>
        <dbReference type="PROSITE" id="PS51384"/>
    </source>
</evidence>
<evidence type="ECO:0000313" key="12">
    <source>
        <dbReference type="EMBL" id="CAJ2508889.1"/>
    </source>
</evidence>
<feature type="transmembrane region" description="Helical" evidence="10">
    <location>
        <begin position="25"/>
        <end position="43"/>
    </location>
</feature>
<feature type="domain" description="FAD-binding FR-type" evidence="11">
    <location>
        <begin position="278"/>
        <end position="405"/>
    </location>
</feature>
<comment type="similarity">
    <text evidence="2">Belongs to the ferric reductase (FRE) family.</text>
</comment>
<evidence type="ECO:0000256" key="6">
    <source>
        <dbReference type="ARBA" id="ARBA00022989"/>
    </source>
</evidence>
<dbReference type="EMBL" id="CAUWAG010000012">
    <property type="protein sequence ID" value="CAJ2508889.1"/>
    <property type="molecule type" value="Genomic_DNA"/>
</dbReference>
<dbReference type="InterPro" id="IPR051410">
    <property type="entry name" value="Ferric/Cupric_Reductase"/>
</dbReference>
<keyword evidence="9 10" id="KW-0472">Membrane</keyword>
<dbReference type="PANTHER" id="PTHR32361">
    <property type="entry name" value="FERRIC/CUPRIC REDUCTASE TRANSMEMBRANE COMPONENT"/>
    <property type="match status" value="1"/>
</dbReference>
<gene>
    <name evidence="12" type="ORF">KHLLAP_LOCUS9357</name>
</gene>
<keyword evidence="13" id="KW-1185">Reference proteome</keyword>
<keyword evidence="8" id="KW-0406">Ion transport</keyword>